<dbReference type="InterPro" id="IPR036265">
    <property type="entry name" value="HIT-like_sf"/>
</dbReference>
<gene>
    <name evidence="3" type="ORF">IDH45_18440</name>
</gene>
<dbReference type="InterPro" id="IPR052908">
    <property type="entry name" value="AP-4-A_phosphorylase"/>
</dbReference>
<accession>A0A927H152</accession>
<dbReference type="AlphaFoldDB" id="A0A927H152"/>
<evidence type="ECO:0000259" key="2">
    <source>
        <dbReference type="PROSITE" id="PS51084"/>
    </source>
</evidence>
<comment type="caution">
    <text evidence="3">The sequence shown here is derived from an EMBL/GenBank/DDBJ whole genome shotgun (WGS) entry which is preliminary data.</text>
</comment>
<dbReference type="SUPFAM" id="SSF54197">
    <property type="entry name" value="HIT-like"/>
    <property type="match status" value="1"/>
</dbReference>
<dbReference type="EMBL" id="JACXJA010000024">
    <property type="protein sequence ID" value="MBD2863973.1"/>
    <property type="molecule type" value="Genomic_DNA"/>
</dbReference>
<proteinExistence type="predicted"/>
<reference evidence="3" key="1">
    <citation type="submission" date="2020-09" db="EMBL/GenBank/DDBJ databases">
        <title>A novel bacterium of genus Paenibacillus, isolated from South China Sea.</title>
        <authorList>
            <person name="Huang H."/>
            <person name="Mo K."/>
            <person name="Hu Y."/>
        </authorList>
    </citation>
    <scope>NUCLEOTIDE SEQUENCE</scope>
    <source>
        <strain evidence="3">IB182363</strain>
    </source>
</reference>
<organism evidence="3 4">
    <name type="scientific">Paenibacillus oceani</name>
    <dbReference type="NCBI Taxonomy" id="2772510"/>
    <lineage>
        <taxon>Bacteria</taxon>
        <taxon>Bacillati</taxon>
        <taxon>Bacillota</taxon>
        <taxon>Bacilli</taxon>
        <taxon>Bacillales</taxon>
        <taxon>Paenibacillaceae</taxon>
        <taxon>Paenibacillus</taxon>
    </lineage>
</organism>
<protein>
    <submittedName>
        <fullName evidence="3">HIT domain-containing protein</fullName>
    </submittedName>
</protein>
<keyword evidence="4" id="KW-1185">Reference proteome</keyword>
<feature type="domain" description="HIT" evidence="2">
    <location>
        <begin position="30"/>
        <end position="109"/>
    </location>
</feature>
<feature type="short sequence motif" description="Histidine triad motif" evidence="1">
    <location>
        <begin position="94"/>
        <end position="98"/>
    </location>
</feature>
<dbReference type="PANTHER" id="PTHR42997">
    <property type="entry name" value="HIT FAMILY HYDROLASE"/>
    <property type="match status" value="1"/>
</dbReference>
<dbReference type="RefSeq" id="WP_190929601.1">
    <property type="nucleotide sequence ID" value="NZ_JACXJA010000024.1"/>
</dbReference>
<evidence type="ECO:0000313" key="4">
    <source>
        <dbReference type="Proteomes" id="UP000639396"/>
    </source>
</evidence>
<dbReference type="Gene3D" id="3.30.428.10">
    <property type="entry name" value="HIT-like"/>
    <property type="match status" value="1"/>
</dbReference>
<dbReference type="Pfam" id="PF01230">
    <property type="entry name" value="HIT"/>
    <property type="match status" value="1"/>
</dbReference>
<dbReference type="InterPro" id="IPR011146">
    <property type="entry name" value="HIT-like"/>
</dbReference>
<dbReference type="PANTHER" id="PTHR42997:SF1">
    <property type="entry name" value="AP-4-A PHOSPHORYLASE"/>
    <property type="match status" value="1"/>
</dbReference>
<evidence type="ECO:0000256" key="1">
    <source>
        <dbReference type="PROSITE-ProRule" id="PRU00464"/>
    </source>
</evidence>
<dbReference type="GO" id="GO:0003824">
    <property type="term" value="F:catalytic activity"/>
    <property type="evidence" value="ECO:0007669"/>
    <property type="project" value="InterPro"/>
</dbReference>
<dbReference type="Proteomes" id="UP000639396">
    <property type="component" value="Unassembled WGS sequence"/>
</dbReference>
<dbReference type="PROSITE" id="PS51084">
    <property type="entry name" value="HIT_2"/>
    <property type="match status" value="1"/>
</dbReference>
<name>A0A927H152_9BACL</name>
<evidence type="ECO:0000313" key="3">
    <source>
        <dbReference type="EMBL" id="MBD2863973.1"/>
    </source>
</evidence>
<sequence>MGDCPFCWPAVQKEAVTVTAFNVLIRSFDPVLEGSYMIVPKTHRETVFDLTAEEWEDMRDLLQQTKERIGAESGPDGYNVGWNCCAAGGQTVPHAHLHIIPRFADEPLAGKGIRHHLKQESNRRQRGSN</sequence>